<accession>A0AAU8JD14</accession>
<organism evidence="3">
    <name type="scientific">Planktothricoides raciborskii GIHE-MW2</name>
    <dbReference type="NCBI Taxonomy" id="2792601"/>
    <lineage>
        <taxon>Bacteria</taxon>
        <taxon>Bacillati</taxon>
        <taxon>Cyanobacteriota</taxon>
        <taxon>Cyanophyceae</taxon>
        <taxon>Oscillatoriophycideae</taxon>
        <taxon>Oscillatoriales</taxon>
        <taxon>Oscillatoriaceae</taxon>
        <taxon>Planktothricoides</taxon>
    </lineage>
</organism>
<keyword evidence="2" id="KW-0812">Transmembrane</keyword>
<feature type="transmembrane region" description="Helical" evidence="2">
    <location>
        <begin position="200"/>
        <end position="217"/>
    </location>
</feature>
<dbReference type="NCBIfam" id="NF038305">
    <property type="entry name" value="HpsJ_fam"/>
    <property type="match status" value="1"/>
</dbReference>
<feature type="coiled-coil region" evidence="1">
    <location>
        <begin position="109"/>
        <end position="141"/>
    </location>
</feature>
<dbReference type="EMBL" id="CP159837">
    <property type="protein sequence ID" value="XCM36643.1"/>
    <property type="molecule type" value="Genomic_DNA"/>
</dbReference>
<reference evidence="3" key="1">
    <citation type="submission" date="2024-07" db="EMBL/GenBank/DDBJ databases">
        <authorList>
            <person name="Kim Y.J."/>
            <person name="Jeong J.Y."/>
        </authorList>
    </citation>
    <scope>NUCLEOTIDE SEQUENCE</scope>
    <source>
        <strain evidence="3">GIHE-MW2</strain>
    </source>
</reference>
<evidence type="ECO:0000256" key="1">
    <source>
        <dbReference type="SAM" id="Coils"/>
    </source>
</evidence>
<evidence type="ECO:0000313" key="3">
    <source>
        <dbReference type="EMBL" id="XCM36643.1"/>
    </source>
</evidence>
<dbReference type="RefSeq" id="WP_054466670.1">
    <property type="nucleotide sequence ID" value="NZ_CP159837.1"/>
</dbReference>
<name>A0AAU8JD14_9CYAN</name>
<sequence>MSGSQEQGLSIYRLRLVGYGLLLFALADNLLVFYPPQLTNAAWELQAMGAVVERLPVPLLGLVMVFFGEDYERNRLEDIFLKIVSWFSLLLAIAFLLLLPLGINNTLRINAENNQNIQAQAQQRQAELEAVETQVNQSSTEQLQDLAVELNRIGLPVDTTKTQELKSDILSRVATAKEQLPAQTQATRSSQRQVLLKNSFKWNLGALIGSILFFYIWRGTYWAR</sequence>
<keyword evidence="2" id="KW-0472">Membrane</keyword>
<evidence type="ECO:0000256" key="2">
    <source>
        <dbReference type="SAM" id="Phobius"/>
    </source>
</evidence>
<dbReference type="AlphaFoldDB" id="A0AAU8JD14"/>
<protein>
    <submittedName>
        <fullName evidence="3">HpsJ family protein</fullName>
    </submittedName>
</protein>
<gene>
    <name evidence="3" type="ORF">ABWT76_005416</name>
</gene>
<dbReference type="InterPro" id="IPR047709">
    <property type="entry name" value="HpsJ-like"/>
</dbReference>
<feature type="transmembrane region" description="Helical" evidence="2">
    <location>
        <begin position="12"/>
        <end position="34"/>
    </location>
</feature>
<keyword evidence="2" id="KW-1133">Transmembrane helix</keyword>
<keyword evidence="1" id="KW-0175">Coiled coil</keyword>
<proteinExistence type="predicted"/>
<feature type="transmembrane region" description="Helical" evidence="2">
    <location>
        <begin position="79"/>
        <end position="103"/>
    </location>
</feature>